<organism evidence="6 7">
    <name type="scientific">Agarivorans albus MKT 106</name>
    <dbReference type="NCBI Taxonomy" id="1331007"/>
    <lineage>
        <taxon>Bacteria</taxon>
        <taxon>Pseudomonadati</taxon>
        <taxon>Pseudomonadota</taxon>
        <taxon>Gammaproteobacteria</taxon>
        <taxon>Alteromonadales</taxon>
        <taxon>Alteromonadaceae</taxon>
        <taxon>Agarivorans</taxon>
    </lineage>
</organism>
<dbReference type="RefSeq" id="WP_016400889.1">
    <property type="nucleotide sequence ID" value="NZ_BARX01000006.1"/>
</dbReference>
<dbReference type="STRING" id="1331007.AALB_1201"/>
<dbReference type="Pfam" id="PF03466">
    <property type="entry name" value="LysR_substrate"/>
    <property type="match status" value="1"/>
</dbReference>
<dbReference type="Pfam" id="PF00126">
    <property type="entry name" value="HTH_1"/>
    <property type="match status" value="1"/>
</dbReference>
<dbReference type="GO" id="GO:0000976">
    <property type="term" value="F:transcription cis-regulatory region binding"/>
    <property type="evidence" value="ECO:0007669"/>
    <property type="project" value="TreeGrafter"/>
</dbReference>
<evidence type="ECO:0000256" key="1">
    <source>
        <dbReference type="ARBA" id="ARBA00009437"/>
    </source>
</evidence>
<dbReference type="PANTHER" id="PTHR30126">
    <property type="entry name" value="HTH-TYPE TRANSCRIPTIONAL REGULATOR"/>
    <property type="match status" value="1"/>
</dbReference>
<dbReference type="InterPro" id="IPR005119">
    <property type="entry name" value="LysR_subst-bd"/>
</dbReference>
<gene>
    <name evidence="6" type="ORF">AALB_1201</name>
</gene>
<proteinExistence type="inferred from homology"/>
<dbReference type="InterPro" id="IPR036390">
    <property type="entry name" value="WH_DNA-bd_sf"/>
</dbReference>
<dbReference type="CDD" id="cd05466">
    <property type="entry name" value="PBP2_LTTR_substrate"/>
    <property type="match status" value="1"/>
</dbReference>
<dbReference type="SUPFAM" id="SSF46785">
    <property type="entry name" value="Winged helix' DNA-binding domain"/>
    <property type="match status" value="1"/>
</dbReference>
<sequence length="295" mass="33175">MINIDWLQTYCTLIETGHFTRTAEKLAMTQPGVSQQIRKLEHYYQKTLLQREGKSFTLTEAGNQVYLQAQQTLAQLNQLELSLKQDDPHAGLCRIASPGSVGLKLYPNLLDLQAKYPDLVFDYKFAPNASIEQMLADRQLDLGFITRPSTLSELATQAFAEEALVLVTPARYNNASWQDLLDLGYVDHPDGAHHSQLLLSANYPEFEQTSQFKLRGFSNQISLILEPIAMGLGFTVLPAHAVAAFAKPELIAASHLANPVSETIYLVQRRYHRLASRFKLVTDNMQQCLVQKQPD</sequence>
<evidence type="ECO:0000259" key="5">
    <source>
        <dbReference type="PROSITE" id="PS50931"/>
    </source>
</evidence>
<reference evidence="6" key="1">
    <citation type="journal article" date="2013" name="Genome Announc.">
        <title>Draft Genome Sequence of Agarivorans albus Strain MKT 106T, an Agarolytic Marine Bacterium.</title>
        <authorList>
            <person name="Yasuike M."/>
            <person name="Nakamura Y."/>
            <person name="Kai W."/>
            <person name="Fujiwara A."/>
            <person name="Fukui Y."/>
            <person name="Satomi M."/>
            <person name="Sano M."/>
        </authorList>
    </citation>
    <scope>NUCLEOTIDE SEQUENCE [LARGE SCALE GENOMIC DNA]</scope>
</reference>
<dbReference type="PROSITE" id="PS50931">
    <property type="entry name" value="HTH_LYSR"/>
    <property type="match status" value="1"/>
</dbReference>
<dbReference type="PANTHER" id="PTHR30126:SF99">
    <property type="entry name" value="TRANSCRIPTIONAL REGULATOR LYSR FAMILY"/>
    <property type="match status" value="1"/>
</dbReference>
<comment type="caution">
    <text evidence="6">The sequence shown here is derived from an EMBL/GenBank/DDBJ whole genome shotgun (WGS) entry which is preliminary data.</text>
</comment>
<evidence type="ECO:0000256" key="2">
    <source>
        <dbReference type="ARBA" id="ARBA00023015"/>
    </source>
</evidence>
<evidence type="ECO:0000313" key="7">
    <source>
        <dbReference type="Proteomes" id="UP000014461"/>
    </source>
</evidence>
<dbReference type="FunFam" id="1.10.10.10:FF:000001">
    <property type="entry name" value="LysR family transcriptional regulator"/>
    <property type="match status" value="1"/>
</dbReference>
<dbReference type="EMBL" id="BARX01000006">
    <property type="protein sequence ID" value="GAD01121.1"/>
    <property type="molecule type" value="Genomic_DNA"/>
</dbReference>
<name>R9PSK3_AGAAL</name>
<dbReference type="InterPro" id="IPR000847">
    <property type="entry name" value="LysR_HTH_N"/>
</dbReference>
<dbReference type="Gene3D" id="1.10.10.10">
    <property type="entry name" value="Winged helix-like DNA-binding domain superfamily/Winged helix DNA-binding domain"/>
    <property type="match status" value="1"/>
</dbReference>
<keyword evidence="3" id="KW-0238">DNA-binding</keyword>
<keyword evidence="4" id="KW-0804">Transcription</keyword>
<dbReference type="OrthoDB" id="5289754at2"/>
<protein>
    <submittedName>
        <fullName evidence="6">Transcriptional regulator</fullName>
    </submittedName>
</protein>
<dbReference type="Proteomes" id="UP000014461">
    <property type="component" value="Unassembled WGS sequence"/>
</dbReference>
<dbReference type="GO" id="GO:0003700">
    <property type="term" value="F:DNA-binding transcription factor activity"/>
    <property type="evidence" value="ECO:0007669"/>
    <property type="project" value="InterPro"/>
</dbReference>
<feature type="domain" description="HTH lysR-type" evidence="5">
    <location>
        <begin position="2"/>
        <end position="59"/>
    </location>
</feature>
<dbReference type="InterPro" id="IPR036388">
    <property type="entry name" value="WH-like_DNA-bd_sf"/>
</dbReference>
<evidence type="ECO:0000256" key="3">
    <source>
        <dbReference type="ARBA" id="ARBA00023125"/>
    </source>
</evidence>
<evidence type="ECO:0000256" key="4">
    <source>
        <dbReference type="ARBA" id="ARBA00023163"/>
    </source>
</evidence>
<dbReference type="SUPFAM" id="SSF53850">
    <property type="entry name" value="Periplasmic binding protein-like II"/>
    <property type="match status" value="1"/>
</dbReference>
<dbReference type="AlphaFoldDB" id="R9PSK3"/>
<comment type="similarity">
    <text evidence="1">Belongs to the LysR transcriptional regulatory family.</text>
</comment>
<keyword evidence="2" id="KW-0805">Transcription regulation</keyword>
<dbReference type="PRINTS" id="PR00039">
    <property type="entry name" value="HTHLYSR"/>
</dbReference>
<evidence type="ECO:0000313" key="6">
    <source>
        <dbReference type="EMBL" id="GAD01121.1"/>
    </source>
</evidence>
<accession>R9PSK3</accession>
<keyword evidence="7" id="KW-1185">Reference proteome</keyword>
<dbReference type="Gene3D" id="3.40.190.10">
    <property type="entry name" value="Periplasmic binding protein-like II"/>
    <property type="match status" value="2"/>
</dbReference>